<feature type="region of interest" description="Disordered" evidence="1">
    <location>
        <begin position="63"/>
        <end position="86"/>
    </location>
</feature>
<proteinExistence type="predicted"/>
<gene>
    <name evidence="4" type="ORF">PGLA2088_LOCUS28284</name>
</gene>
<dbReference type="SMART" id="SM00254">
    <property type="entry name" value="ShKT"/>
    <property type="match status" value="2"/>
</dbReference>
<feature type="domain" description="ShKT" evidence="3">
    <location>
        <begin position="226"/>
        <end position="260"/>
    </location>
</feature>
<evidence type="ECO:0000256" key="2">
    <source>
        <dbReference type="SAM" id="SignalP"/>
    </source>
</evidence>
<feature type="chain" id="PRO_5032873297" description="ShKT domain-containing protein" evidence="2">
    <location>
        <begin position="25"/>
        <end position="263"/>
    </location>
</feature>
<accession>A0A813K3Y3</accession>
<organism evidence="4 5">
    <name type="scientific">Polarella glacialis</name>
    <name type="common">Dinoflagellate</name>
    <dbReference type="NCBI Taxonomy" id="89957"/>
    <lineage>
        <taxon>Eukaryota</taxon>
        <taxon>Sar</taxon>
        <taxon>Alveolata</taxon>
        <taxon>Dinophyceae</taxon>
        <taxon>Suessiales</taxon>
        <taxon>Suessiaceae</taxon>
        <taxon>Polarella</taxon>
    </lineage>
</organism>
<keyword evidence="2" id="KW-0732">Signal</keyword>
<reference evidence="4" key="1">
    <citation type="submission" date="2021-02" db="EMBL/GenBank/DDBJ databases">
        <authorList>
            <person name="Dougan E. K."/>
            <person name="Rhodes N."/>
            <person name="Thang M."/>
            <person name="Chan C."/>
        </authorList>
    </citation>
    <scope>NUCLEOTIDE SEQUENCE</scope>
</reference>
<sequence length="263" mass="27604">MELFSFIFAYSAILLFLCVHGVLAAHGIDATGVPPSVFVGDDECNSGSEDGCAVNALQRRVKQNTAKQPNANAAPDSTAVGDSNRDPMNSSPIWHYALNCWNSCGRKSGFCEGYCGPGNACCRHGAHHDPEECSFPAFWPVLSFHTCVQVHAPSPTTPAPEPELPPPATSCEDQDPSCPGWAAQGQCTANPVYMSARCGLSCGNCQQPADPTSAPPPAAAPPAASCVDESTYCSTWATDGQCKSNPGYMLRHCKLACEACVSG</sequence>
<evidence type="ECO:0000256" key="1">
    <source>
        <dbReference type="SAM" id="MobiDB-lite"/>
    </source>
</evidence>
<comment type="caution">
    <text evidence="4">The sequence shown here is derived from an EMBL/GenBank/DDBJ whole genome shotgun (WGS) entry which is preliminary data.</text>
</comment>
<feature type="signal peptide" evidence="2">
    <location>
        <begin position="1"/>
        <end position="24"/>
    </location>
</feature>
<evidence type="ECO:0000313" key="5">
    <source>
        <dbReference type="Proteomes" id="UP000626109"/>
    </source>
</evidence>
<name>A0A813K3Y3_POLGL</name>
<dbReference type="Gene3D" id="1.10.10.1940">
    <property type="match status" value="1"/>
</dbReference>
<evidence type="ECO:0000313" key="4">
    <source>
        <dbReference type="EMBL" id="CAE8693209.1"/>
    </source>
</evidence>
<dbReference type="EMBL" id="CAJNNW010027811">
    <property type="protein sequence ID" value="CAE8693209.1"/>
    <property type="molecule type" value="Genomic_DNA"/>
</dbReference>
<dbReference type="Proteomes" id="UP000626109">
    <property type="component" value="Unassembled WGS sequence"/>
</dbReference>
<evidence type="ECO:0000259" key="3">
    <source>
        <dbReference type="PROSITE" id="PS51670"/>
    </source>
</evidence>
<feature type="domain" description="ShKT" evidence="3">
    <location>
        <begin position="171"/>
        <end position="205"/>
    </location>
</feature>
<dbReference type="PROSITE" id="PS51670">
    <property type="entry name" value="SHKT"/>
    <property type="match status" value="2"/>
</dbReference>
<protein>
    <recommendedName>
        <fullName evidence="3">ShKT domain-containing protein</fullName>
    </recommendedName>
</protein>
<dbReference type="AlphaFoldDB" id="A0A813K3Y3"/>
<dbReference type="InterPro" id="IPR003582">
    <property type="entry name" value="ShKT_dom"/>
</dbReference>
<dbReference type="Pfam" id="PF01549">
    <property type="entry name" value="ShK"/>
    <property type="match status" value="2"/>
</dbReference>